<sequence length="829" mass="94187">MNSLWARAAQVQSACRCRICHHSGRLVVRRSTTAASRRKVTAADIFTACYTTILGTATVIDSHSKEARKKELDEKLERARAALCSLGVQESTGQQDEESSPPDTGAIISPANHGSKRRKRQTGTVNALLRELDGSPEISRRPLLSTSWMRTQLEWAHIEAAIAAEEQDPECTLREPKSTSQLQRTTDTVVEMVDELLQRSILCESTRRQDGREMGEQAARSEAVAWKELEGILESPFYPSYNHPSTDPEDTSRTRLLLGNSIRRIFNHAASSKEIVAKICYNILASSAPPTIHTYNELIAGFNRIERPDLAQIVVDSYTNNTAWPATQQTIMCLLGHYRARNQAYGLRDIVSRMRGIKETGLHFRIISKDAIHSRDWMEWVKKYCASRKYSWVQRAQRNDEIFDSLIRSWLQYGDIGNASMTFIACLRLGYLVTIETLQTLLTACLTTTDFAALRRLVVGIAKNRPEFVTFVNYTLDRESLATSRQVIDNLLRILDMYWRRLKDNVGRISAVHSPTIFKVRTFILRTRLELEMKEAENTSIYTLNDIISGPPPKISVPDWAQRNEQRAIRKISSSYQNLEAKIKSTTSLVNAMILRIKTGYQFKILFLRSKGPQNPRVQQRHESLCRALQSIQIHTGPMTMEDIKLQLLRNLPHPTLARDFEDSGNLESVAISTLASFYGPDSYTSPEPGSYTHDKCMRQLEQQFAQIEDAVRATLFAYLKPGKQKQVRFWYPNWHDTSIPKLVEYHMRRHICKASPAVDSKQTSTRPWDQANPAERNTKEPPTVVQDAYKRDHADPKRGLELNRSGHRSAGPSELHDGDIHPPFAALG</sequence>
<keyword evidence="2" id="KW-1185">Reference proteome</keyword>
<evidence type="ECO:0000313" key="2">
    <source>
        <dbReference type="Proteomes" id="UP001497680"/>
    </source>
</evidence>
<evidence type="ECO:0000313" key="1">
    <source>
        <dbReference type="EMBL" id="KAI6084232.1"/>
    </source>
</evidence>
<dbReference type="EMBL" id="MU394340">
    <property type="protein sequence ID" value="KAI6084232.1"/>
    <property type="molecule type" value="Genomic_DNA"/>
</dbReference>
<protein>
    <submittedName>
        <fullName evidence="1">Uncharacterized protein</fullName>
    </submittedName>
</protein>
<proteinExistence type="predicted"/>
<name>A0ACC0CUY3_9PEZI</name>
<accession>A0ACC0CUY3</accession>
<reference evidence="1 2" key="1">
    <citation type="journal article" date="2022" name="New Phytol.">
        <title>Ecological generalism drives hyperdiversity of secondary metabolite gene clusters in xylarialean endophytes.</title>
        <authorList>
            <person name="Franco M.E.E."/>
            <person name="Wisecaver J.H."/>
            <person name="Arnold A.E."/>
            <person name="Ju Y.M."/>
            <person name="Slot J.C."/>
            <person name="Ahrendt S."/>
            <person name="Moore L.P."/>
            <person name="Eastman K.E."/>
            <person name="Scott K."/>
            <person name="Konkel Z."/>
            <person name="Mondo S.J."/>
            <person name="Kuo A."/>
            <person name="Hayes R.D."/>
            <person name="Haridas S."/>
            <person name="Andreopoulos B."/>
            <person name="Riley R."/>
            <person name="LaButti K."/>
            <person name="Pangilinan J."/>
            <person name="Lipzen A."/>
            <person name="Amirebrahimi M."/>
            <person name="Yan J."/>
            <person name="Adam C."/>
            <person name="Keymanesh K."/>
            <person name="Ng V."/>
            <person name="Louie K."/>
            <person name="Northen T."/>
            <person name="Drula E."/>
            <person name="Henrissat B."/>
            <person name="Hsieh H.M."/>
            <person name="Youens-Clark K."/>
            <person name="Lutzoni F."/>
            <person name="Miadlikowska J."/>
            <person name="Eastwood D.C."/>
            <person name="Hamelin R.C."/>
            <person name="Grigoriev I.V."/>
            <person name="U'Ren J.M."/>
        </authorList>
    </citation>
    <scope>NUCLEOTIDE SEQUENCE [LARGE SCALE GENOMIC DNA]</scope>
    <source>
        <strain evidence="1 2">ER1909</strain>
    </source>
</reference>
<gene>
    <name evidence="1" type="ORF">F4821DRAFT_243251</name>
</gene>
<organism evidence="1 2">
    <name type="scientific">Hypoxylon rubiginosum</name>
    <dbReference type="NCBI Taxonomy" id="110542"/>
    <lineage>
        <taxon>Eukaryota</taxon>
        <taxon>Fungi</taxon>
        <taxon>Dikarya</taxon>
        <taxon>Ascomycota</taxon>
        <taxon>Pezizomycotina</taxon>
        <taxon>Sordariomycetes</taxon>
        <taxon>Xylariomycetidae</taxon>
        <taxon>Xylariales</taxon>
        <taxon>Hypoxylaceae</taxon>
        <taxon>Hypoxylon</taxon>
    </lineage>
</organism>
<dbReference type="Proteomes" id="UP001497680">
    <property type="component" value="Unassembled WGS sequence"/>
</dbReference>
<comment type="caution">
    <text evidence="1">The sequence shown here is derived from an EMBL/GenBank/DDBJ whole genome shotgun (WGS) entry which is preliminary data.</text>
</comment>